<feature type="transmembrane region" description="Helical" evidence="1">
    <location>
        <begin position="35"/>
        <end position="55"/>
    </location>
</feature>
<evidence type="ECO:0000313" key="2">
    <source>
        <dbReference type="EMBL" id="KAF0254291.1"/>
    </source>
</evidence>
<keyword evidence="1" id="KW-1133">Transmembrane helix</keyword>
<evidence type="ECO:0000313" key="3">
    <source>
        <dbReference type="Proteomes" id="UP000442695"/>
    </source>
</evidence>
<comment type="caution">
    <text evidence="2">The sequence shown here is derived from an EMBL/GenBank/DDBJ whole genome shotgun (WGS) entry which is preliminary data.</text>
</comment>
<protein>
    <submittedName>
        <fullName evidence="2">Uncharacterized protein</fullName>
    </submittedName>
</protein>
<gene>
    <name evidence="2" type="ORF">GN299_13625</name>
</gene>
<dbReference type="Proteomes" id="UP000442695">
    <property type="component" value="Unassembled WGS sequence"/>
</dbReference>
<feature type="transmembrane region" description="Helical" evidence="1">
    <location>
        <begin position="103"/>
        <end position="126"/>
    </location>
</feature>
<dbReference type="AlphaFoldDB" id="A0A7V8EGA1"/>
<sequence length="142" mass="15062">MQVFAGIGLGMILSTILGVVVFQAAIFRMGMEELGIGQIGFSYFVGAFLASLYFALTGGRKVFLLAFPIAVVLVGALGLNQVMADPNAATSGDMFNIGANLHAMGQVVSNCAFWVGPGIVTAIYAITRWQDTRIPVEKLLDQ</sequence>
<keyword evidence="1" id="KW-0812">Transmembrane</keyword>
<evidence type="ECO:0000256" key="1">
    <source>
        <dbReference type="SAM" id="Phobius"/>
    </source>
</evidence>
<dbReference type="EMBL" id="WOWR01000015">
    <property type="protein sequence ID" value="KAF0254291.1"/>
    <property type="molecule type" value="Genomic_DNA"/>
</dbReference>
<reference evidence="2 3" key="1">
    <citation type="submission" date="2019-12" db="EMBL/GenBank/DDBJ databases">
        <authorList>
            <person name="Woiski C."/>
        </authorList>
    </citation>
    <scope>NUCLEOTIDE SEQUENCE [LARGE SCALE GENOMIC DNA]</scope>
    <source>
        <strain evidence="2 3">BOE100</strain>
    </source>
</reference>
<accession>A0A7V8EGA1</accession>
<organism evidence="2 3">
    <name type="scientific">Pseudomonas putida</name>
    <name type="common">Arthrobacter siderocapsulatus</name>
    <dbReference type="NCBI Taxonomy" id="303"/>
    <lineage>
        <taxon>Bacteria</taxon>
        <taxon>Pseudomonadati</taxon>
        <taxon>Pseudomonadota</taxon>
        <taxon>Gammaproteobacteria</taxon>
        <taxon>Pseudomonadales</taxon>
        <taxon>Pseudomonadaceae</taxon>
        <taxon>Pseudomonas</taxon>
    </lineage>
</organism>
<feature type="transmembrane region" description="Helical" evidence="1">
    <location>
        <begin position="7"/>
        <end position="29"/>
    </location>
</feature>
<name>A0A7V8EGA1_PSEPU</name>
<keyword evidence="1" id="KW-0472">Membrane</keyword>
<dbReference type="RefSeq" id="WP_156859023.1">
    <property type="nucleotide sequence ID" value="NZ_WOWR01000015.1"/>
</dbReference>
<feature type="transmembrane region" description="Helical" evidence="1">
    <location>
        <begin position="62"/>
        <end position="83"/>
    </location>
</feature>
<proteinExistence type="predicted"/>